<dbReference type="SUPFAM" id="SSF55021">
    <property type="entry name" value="ACT-like"/>
    <property type="match status" value="2"/>
</dbReference>
<accession>A0A934MJM9</accession>
<dbReference type="PANTHER" id="PTHR21499:SF3">
    <property type="entry name" value="ASPARTOKINASE"/>
    <property type="match status" value="1"/>
</dbReference>
<evidence type="ECO:0000256" key="14">
    <source>
        <dbReference type="PIRSR" id="PIRSR000726-1"/>
    </source>
</evidence>
<dbReference type="NCBIfam" id="TIGR00657">
    <property type="entry name" value="asp_kinases"/>
    <property type="match status" value="1"/>
</dbReference>
<feature type="binding site" evidence="14">
    <location>
        <begin position="7"/>
        <end position="10"/>
    </location>
    <ligand>
        <name>ATP</name>
        <dbReference type="ChEBI" id="CHEBI:30616"/>
    </ligand>
</feature>
<organism evidence="18 19">
    <name type="scientific">Acuticoccus mangrovi</name>
    <dbReference type="NCBI Taxonomy" id="2796142"/>
    <lineage>
        <taxon>Bacteria</taxon>
        <taxon>Pseudomonadati</taxon>
        <taxon>Pseudomonadota</taxon>
        <taxon>Alphaproteobacteria</taxon>
        <taxon>Hyphomicrobiales</taxon>
        <taxon>Amorphaceae</taxon>
        <taxon>Acuticoccus</taxon>
    </lineage>
</organism>
<dbReference type="NCBIfam" id="NF005154">
    <property type="entry name" value="PRK06635.1-2"/>
    <property type="match status" value="1"/>
</dbReference>
<keyword evidence="10 15" id="KW-0418">Kinase</keyword>
<reference evidence="18" key="1">
    <citation type="submission" date="2020-12" db="EMBL/GenBank/DDBJ databases">
        <title>Bacterial taxonomy.</title>
        <authorList>
            <person name="Pan X."/>
        </authorList>
    </citation>
    <scope>NUCLEOTIDE SEQUENCE</scope>
    <source>
        <strain evidence="18">B2012</strain>
    </source>
</reference>
<dbReference type="GO" id="GO:0009090">
    <property type="term" value="P:homoserine biosynthetic process"/>
    <property type="evidence" value="ECO:0007669"/>
    <property type="project" value="TreeGrafter"/>
</dbReference>
<dbReference type="PROSITE" id="PS00324">
    <property type="entry name" value="ASPARTOKINASE"/>
    <property type="match status" value="1"/>
</dbReference>
<dbReference type="EC" id="2.7.2.4" evidence="5 15"/>
<protein>
    <recommendedName>
        <fullName evidence="6 15">Aspartokinase</fullName>
        <ecNumber evidence="5 15">2.7.2.4</ecNumber>
    </recommendedName>
</protein>
<dbReference type="GO" id="GO:0005829">
    <property type="term" value="C:cytosol"/>
    <property type="evidence" value="ECO:0007669"/>
    <property type="project" value="TreeGrafter"/>
</dbReference>
<name>A0A934MJM9_9HYPH</name>
<dbReference type="NCBIfam" id="NF005155">
    <property type="entry name" value="PRK06635.1-4"/>
    <property type="match status" value="1"/>
</dbReference>
<evidence type="ECO:0000256" key="16">
    <source>
        <dbReference type="RuleBase" id="RU004249"/>
    </source>
</evidence>
<gene>
    <name evidence="18" type="ORF">JCR33_22465</name>
</gene>
<evidence type="ECO:0000256" key="10">
    <source>
        <dbReference type="ARBA" id="ARBA00022777"/>
    </source>
</evidence>
<comment type="pathway">
    <text evidence="2 16">Amino-acid biosynthesis; L-methionine biosynthesis via de novo pathway; L-homoserine from L-aspartate: step 1/3.</text>
</comment>
<comment type="pathway">
    <text evidence="3 16">Amino-acid biosynthesis; L-threonine biosynthesis; L-threonine from L-aspartate: step 1/5.</text>
</comment>
<keyword evidence="9 14" id="KW-0547">Nucleotide-binding</keyword>
<comment type="caution">
    <text evidence="18">The sequence shown here is derived from an EMBL/GenBank/DDBJ whole genome shotgun (WGS) entry which is preliminary data.</text>
</comment>
<dbReference type="PANTHER" id="PTHR21499">
    <property type="entry name" value="ASPARTATE KINASE"/>
    <property type="match status" value="1"/>
</dbReference>
<dbReference type="GO" id="GO:0009089">
    <property type="term" value="P:lysine biosynthetic process via diaminopimelate"/>
    <property type="evidence" value="ECO:0007669"/>
    <property type="project" value="InterPro"/>
</dbReference>
<feature type="binding site" evidence="14">
    <location>
        <begin position="173"/>
        <end position="174"/>
    </location>
    <ligand>
        <name>ATP</name>
        <dbReference type="ChEBI" id="CHEBI:30616"/>
    </ligand>
</feature>
<evidence type="ECO:0000256" key="12">
    <source>
        <dbReference type="ARBA" id="ARBA00023154"/>
    </source>
</evidence>
<dbReference type="InterPro" id="IPR005260">
    <property type="entry name" value="Asp_kin_monofn"/>
</dbReference>
<dbReference type="PIRSF" id="PIRSF000726">
    <property type="entry name" value="Asp_kin"/>
    <property type="match status" value="1"/>
</dbReference>
<dbReference type="Gene3D" id="3.40.1160.10">
    <property type="entry name" value="Acetylglutamate kinase-like"/>
    <property type="match status" value="1"/>
</dbReference>
<evidence type="ECO:0000259" key="17">
    <source>
        <dbReference type="PROSITE" id="PS51671"/>
    </source>
</evidence>
<evidence type="ECO:0000256" key="3">
    <source>
        <dbReference type="ARBA" id="ARBA00005139"/>
    </source>
</evidence>
<evidence type="ECO:0000256" key="13">
    <source>
        <dbReference type="ARBA" id="ARBA00047872"/>
    </source>
</evidence>
<evidence type="ECO:0000313" key="19">
    <source>
        <dbReference type="Proteomes" id="UP000609531"/>
    </source>
</evidence>
<dbReference type="EMBL" id="JAEKJA010000027">
    <property type="protein sequence ID" value="MBJ3778481.1"/>
    <property type="molecule type" value="Genomic_DNA"/>
</dbReference>
<comment type="catalytic activity">
    <reaction evidence="13 15">
        <text>L-aspartate + ATP = 4-phospho-L-aspartate + ADP</text>
        <dbReference type="Rhea" id="RHEA:23776"/>
        <dbReference type="ChEBI" id="CHEBI:29991"/>
        <dbReference type="ChEBI" id="CHEBI:30616"/>
        <dbReference type="ChEBI" id="CHEBI:57535"/>
        <dbReference type="ChEBI" id="CHEBI:456216"/>
        <dbReference type="EC" id="2.7.2.4"/>
    </reaction>
</comment>
<dbReference type="SUPFAM" id="SSF53633">
    <property type="entry name" value="Carbamate kinase-like"/>
    <property type="match status" value="1"/>
</dbReference>
<keyword evidence="7 16" id="KW-0028">Amino-acid biosynthesis</keyword>
<dbReference type="RefSeq" id="WP_198884380.1">
    <property type="nucleotide sequence ID" value="NZ_JAEKJA010000027.1"/>
</dbReference>
<feature type="binding site" evidence="14">
    <location>
        <position position="47"/>
    </location>
    <ligand>
        <name>substrate</name>
    </ligand>
</feature>
<evidence type="ECO:0000256" key="2">
    <source>
        <dbReference type="ARBA" id="ARBA00004986"/>
    </source>
</evidence>
<evidence type="ECO:0000256" key="5">
    <source>
        <dbReference type="ARBA" id="ARBA00013059"/>
    </source>
</evidence>
<feature type="binding site" evidence="14">
    <location>
        <begin position="209"/>
        <end position="210"/>
    </location>
    <ligand>
        <name>ATP</name>
        <dbReference type="ChEBI" id="CHEBI:30616"/>
    </ligand>
</feature>
<dbReference type="InterPro" id="IPR018042">
    <property type="entry name" value="Aspartate_kinase_CS"/>
</dbReference>
<comment type="similarity">
    <text evidence="4 15">Belongs to the aspartokinase family.</text>
</comment>
<feature type="binding site" evidence="14">
    <location>
        <position position="74"/>
    </location>
    <ligand>
        <name>substrate</name>
    </ligand>
</feature>
<dbReference type="PROSITE" id="PS51671">
    <property type="entry name" value="ACT"/>
    <property type="match status" value="1"/>
</dbReference>
<evidence type="ECO:0000256" key="9">
    <source>
        <dbReference type="ARBA" id="ARBA00022741"/>
    </source>
</evidence>
<dbReference type="FunFam" id="3.30.2130.10:FF:000002">
    <property type="entry name" value="Aspartokinase"/>
    <property type="match status" value="1"/>
</dbReference>
<evidence type="ECO:0000256" key="4">
    <source>
        <dbReference type="ARBA" id="ARBA00010122"/>
    </source>
</evidence>
<dbReference type="GO" id="GO:0004072">
    <property type="term" value="F:aspartate kinase activity"/>
    <property type="evidence" value="ECO:0007669"/>
    <property type="project" value="UniProtKB-EC"/>
</dbReference>
<dbReference type="AlphaFoldDB" id="A0A934MJM9"/>
<keyword evidence="11 14" id="KW-0067">ATP-binding</keyword>
<dbReference type="Pfam" id="PF22468">
    <property type="entry name" value="ACT_9"/>
    <property type="match status" value="2"/>
</dbReference>
<dbReference type="GO" id="GO:0005524">
    <property type="term" value="F:ATP binding"/>
    <property type="evidence" value="ECO:0007669"/>
    <property type="project" value="UniProtKB-KW"/>
</dbReference>
<dbReference type="InterPro" id="IPR045865">
    <property type="entry name" value="ACT-like_dom_sf"/>
</dbReference>
<dbReference type="InterPro" id="IPR054352">
    <property type="entry name" value="ACT_Aspartokinase"/>
</dbReference>
<dbReference type="NCBIfam" id="TIGR00656">
    <property type="entry name" value="asp_kin_monofn"/>
    <property type="match status" value="1"/>
</dbReference>
<keyword evidence="12" id="KW-0457">Lysine biosynthesis</keyword>
<dbReference type="InterPro" id="IPR041740">
    <property type="entry name" value="AKii-LysC-BS"/>
</dbReference>
<comment type="pathway">
    <text evidence="1 16">Amino-acid biosynthesis; L-lysine biosynthesis via DAP pathway; (S)-tetrahydrodipicolinate from L-aspartate: step 1/4.</text>
</comment>
<evidence type="ECO:0000256" key="7">
    <source>
        <dbReference type="ARBA" id="ARBA00022605"/>
    </source>
</evidence>
<evidence type="ECO:0000256" key="8">
    <source>
        <dbReference type="ARBA" id="ARBA00022679"/>
    </source>
</evidence>
<dbReference type="Proteomes" id="UP000609531">
    <property type="component" value="Unassembled WGS sequence"/>
</dbReference>
<dbReference type="CDD" id="cd04936">
    <property type="entry name" value="ACT_AKii-LysC-BS-like_2"/>
    <property type="match status" value="1"/>
</dbReference>
<evidence type="ECO:0000313" key="18">
    <source>
        <dbReference type="EMBL" id="MBJ3778481.1"/>
    </source>
</evidence>
<evidence type="ECO:0000256" key="15">
    <source>
        <dbReference type="RuleBase" id="RU003448"/>
    </source>
</evidence>
<evidence type="ECO:0000256" key="1">
    <source>
        <dbReference type="ARBA" id="ARBA00004766"/>
    </source>
</evidence>
<dbReference type="CDD" id="cd04913">
    <property type="entry name" value="ACT_AKii-LysC-BS-like_1"/>
    <property type="match status" value="1"/>
</dbReference>
<sequence length="412" mass="44110">MSRIVMKFGGTSVADIARIRHVAAHVKREVEAGHQVAVVVSAMAGETNRLVALCREAAPLHDAREYDAVVSSGENVTSGLLAIVLQSMGIEARSWQGWQIPLKTDEAHGGARIADINGAALIERFERGQVAVIAGFQGISPLNRIATLGRGGSDTTAVAIAAAIKADRCDIYTDVDGVYTTDPRIVKSARRLPRISHEEMLEMASLGAKVLHVRSVELAMVYDVPLMVRSSFADPVIAPPGTLITGEDTDMESETVTSIAYSRDEAQITLRDVPDAPGVAHRVFGPLAEANINVDMIVQNISEDGSTTDITFTIPQSEYERAMSVLETARDTIRFAKMVGDTEVVKVSVIGVGMRSHAGVAATAFQALGEKSINIRAITTSEIKISVLIDAAYTELAVRTLHGVYGLDKLTH</sequence>
<dbReference type="InterPro" id="IPR001048">
    <property type="entry name" value="Asp/Glu/Uridylate_kinase"/>
</dbReference>
<dbReference type="InterPro" id="IPR002912">
    <property type="entry name" value="ACT_dom"/>
</dbReference>
<feature type="binding site" evidence="14">
    <location>
        <position position="179"/>
    </location>
    <ligand>
        <name>ATP</name>
        <dbReference type="ChEBI" id="CHEBI:30616"/>
    </ligand>
</feature>
<evidence type="ECO:0000256" key="11">
    <source>
        <dbReference type="ARBA" id="ARBA00022840"/>
    </source>
</evidence>
<dbReference type="InterPro" id="IPR036393">
    <property type="entry name" value="AceGlu_kinase-like_sf"/>
</dbReference>
<dbReference type="Pfam" id="PF00696">
    <property type="entry name" value="AA_kinase"/>
    <property type="match status" value="1"/>
</dbReference>
<keyword evidence="8 15" id="KW-0808">Transferase</keyword>
<feature type="domain" description="ACT" evidence="17">
    <location>
        <begin position="268"/>
        <end position="352"/>
    </location>
</feature>
<feature type="binding site" evidence="14">
    <location>
        <position position="184"/>
    </location>
    <ligand>
        <name>ATP</name>
        <dbReference type="ChEBI" id="CHEBI:30616"/>
    </ligand>
</feature>
<evidence type="ECO:0000256" key="6">
    <source>
        <dbReference type="ARBA" id="ARBA00016273"/>
    </source>
</evidence>
<dbReference type="CDD" id="cd04261">
    <property type="entry name" value="AAK_AKii-LysC-BS"/>
    <property type="match status" value="1"/>
</dbReference>
<dbReference type="FunFam" id="3.40.1160.10:FF:000002">
    <property type="entry name" value="Aspartokinase"/>
    <property type="match status" value="1"/>
</dbReference>
<dbReference type="Gene3D" id="3.30.2130.10">
    <property type="entry name" value="VC0802-like"/>
    <property type="match status" value="1"/>
</dbReference>
<dbReference type="InterPro" id="IPR001341">
    <property type="entry name" value="Asp_kinase"/>
</dbReference>
<proteinExistence type="inferred from homology"/>
<keyword evidence="19" id="KW-1185">Reference proteome</keyword>